<dbReference type="Proteomes" id="UP001529510">
    <property type="component" value="Unassembled WGS sequence"/>
</dbReference>
<sequence length="233" mass="25792">MVSLLPLALSDHKAVIASVSINSKRARAPRWRFNTTLLRDEAFKTEFLNQLSVFVDINKGSVEDPRILEQFSDISSIKSRDGSILSEPSQVNATFRDFYAELYSSEVPHNQTAYDSFLEDLQLPKLSEVDSANLDNPITADELKEAVSAMCIGKSPGLDGIPPERLLHIIHGSSSLASPAAILSLDAMKAFDRLEWSYLWSVLETMALGPHFIRMIKVLYANPTAMVLVKGVP</sequence>
<accession>A0ABD0MCG3</accession>
<evidence type="ECO:0000313" key="2">
    <source>
        <dbReference type="Proteomes" id="UP001529510"/>
    </source>
</evidence>
<name>A0ABD0MCG3_CIRMR</name>
<keyword evidence="2" id="KW-1185">Reference proteome</keyword>
<dbReference type="PANTHER" id="PTHR19446">
    <property type="entry name" value="REVERSE TRANSCRIPTASES"/>
    <property type="match status" value="1"/>
</dbReference>
<proteinExistence type="predicted"/>
<evidence type="ECO:0000313" key="1">
    <source>
        <dbReference type="EMBL" id="KAL0146580.1"/>
    </source>
</evidence>
<organism evidence="1 2">
    <name type="scientific">Cirrhinus mrigala</name>
    <name type="common">Mrigala</name>
    <dbReference type="NCBI Taxonomy" id="683832"/>
    <lineage>
        <taxon>Eukaryota</taxon>
        <taxon>Metazoa</taxon>
        <taxon>Chordata</taxon>
        <taxon>Craniata</taxon>
        <taxon>Vertebrata</taxon>
        <taxon>Euteleostomi</taxon>
        <taxon>Actinopterygii</taxon>
        <taxon>Neopterygii</taxon>
        <taxon>Teleostei</taxon>
        <taxon>Ostariophysi</taxon>
        <taxon>Cypriniformes</taxon>
        <taxon>Cyprinidae</taxon>
        <taxon>Labeoninae</taxon>
        <taxon>Labeonini</taxon>
        <taxon>Cirrhinus</taxon>
    </lineage>
</organism>
<reference evidence="1 2" key="1">
    <citation type="submission" date="2024-05" db="EMBL/GenBank/DDBJ databases">
        <title>Genome sequencing and assembly of Indian major carp, Cirrhinus mrigala (Hamilton, 1822).</title>
        <authorList>
            <person name="Mohindra V."/>
            <person name="Chowdhury L.M."/>
            <person name="Lal K."/>
            <person name="Jena J.K."/>
        </authorList>
    </citation>
    <scope>NUCLEOTIDE SEQUENCE [LARGE SCALE GENOMIC DNA]</scope>
    <source>
        <strain evidence="1">CM1030</strain>
        <tissue evidence="1">Blood</tissue>
    </source>
</reference>
<dbReference type="AlphaFoldDB" id="A0ABD0MCG3"/>
<comment type="caution">
    <text evidence="1">The sequence shown here is derived from an EMBL/GenBank/DDBJ whole genome shotgun (WGS) entry which is preliminary data.</text>
</comment>
<evidence type="ECO:0008006" key="3">
    <source>
        <dbReference type="Google" id="ProtNLM"/>
    </source>
</evidence>
<gene>
    <name evidence="1" type="ORF">M9458_058211</name>
</gene>
<protein>
    <recommendedName>
        <fullName evidence="3">Reverse transcriptase domain-containing protein</fullName>
    </recommendedName>
</protein>
<dbReference type="EMBL" id="JAMKFB020000915">
    <property type="protein sequence ID" value="KAL0146580.1"/>
    <property type="molecule type" value="Genomic_DNA"/>
</dbReference>